<reference evidence="2" key="1">
    <citation type="submission" date="2015-10" db="EMBL/GenBank/DDBJ databases">
        <authorList>
            <person name="Martinez-Garcia P.J."/>
            <person name="Crepeau M.W."/>
            <person name="Puiu D."/>
            <person name="Gonzalez-Ibeas D."/>
            <person name="Whalen J."/>
            <person name="Stevens K."/>
            <person name="Paul R."/>
            <person name="Butterfield T."/>
            <person name="Britton M."/>
            <person name="Reagan R."/>
            <person name="Chakraborty S."/>
            <person name="Walawage S.L."/>
            <person name="Vasquez-Gross H.A."/>
            <person name="Cardeno C."/>
            <person name="Famula R."/>
            <person name="Pratt K."/>
            <person name="Kuruganti S."/>
            <person name="Aradhya M.K."/>
            <person name="Leslie C.A."/>
            <person name="Dandekar A.M."/>
            <person name="Salzberg S.L."/>
            <person name="Wegrzyn J.L."/>
            <person name="Langley C.H."/>
            <person name="Neale D.B."/>
        </authorList>
    </citation>
    <scope>NUCLEOTIDE SEQUENCE</scope>
    <source>
        <tissue evidence="2">Leaves</tissue>
    </source>
</reference>
<dbReference type="Proteomes" id="UP000619265">
    <property type="component" value="Unassembled WGS sequence"/>
</dbReference>
<proteinExistence type="predicted"/>
<accession>A0A833TM35</accession>
<dbReference type="Gramene" id="Jr13_28250_p3">
    <property type="protein sequence ID" value="cds.Jr13_28250_p3"/>
    <property type="gene ID" value="Jr13_28250"/>
</dbReference>
<gene>
    <name evidence="2" type="ORF">F2P56_031232</name>
</gene>
<dbReference type="EMBL" id="LIHL02000013">
    <property type="protein sequence ID" value="KAF5450920.1"/>
    <property type="molecule type" value="Genomic_DNA"/>
</dbReference>
<sequence length="118" mass="12775">GNASEIQAAGDAVRRGSQPYAEPEDKPGGPLPSPQDHPADAPQPDLHPPLSKPGRSTGTTSNPVESVAGEAEGEELGGGAGTFHSEGPVRFVFAVRRDKRRDDRWFSWERKYSWRRVG</sequence>
<organism evidence="2 3">
    <name type="scientific">Juglans regia</name>
    <name type="common">English walnut</name>
    <dbReference type="NCBI Taxonomy" id="51240"/>
    <lineage>
        <taxon>Eukaryota</taxon>
        <taxon>Viridiplantae</taxon>
        <taxon>Streptophyta</taxon>
        <taxon>Embryophyta</taxon>
        <taxon>Tracheophyta</taxon>
        <taxon>Spermatophyta</taxon>
        <taxon>Magnoliopsida</taxon>
        <taxon>eudicotyledons</taxon>
        <taxon>Gunneridae</taxon>
        <taxon>Pentapetalae</taxon>
        <taxon>rosids</taxon>
        <taxon>fabids</taxon>
        <taxon>Fagales</taxon>
        <taxon>Juglandaceae</taxon>
        <taxon>Juglans</taxon>
    </lineage>
</organism>
<dbReference type="AlphaFoldDB" id="A0A833TM35"/>
<evidence type="ECO:0000256" key="1">
    <source>
        <dbReference type="SAM" id="MobiDB-lite"/>
    </source>
</evidence>
<feature type="non-terminal residue" evidence="2">
    <location>
        <position position="1"/>
    </location>
</feature>
<protein>
    <submittedName>
        <fullName evidence="2">Uncharacterized protein</fullName>
    </submittedName>
</protein>
<comment type="caution">
    <text evidence="2">The sequence shown here is derived from an EMBL/GenBank/DDBJ whole genome shotgun (WGS) entry which is preliminary data.</text>
</comment>
<evidence type="ECO:0000313" key="3">
    <source>
        <dbReference type="Proteomes" id="UP000619265"/>
    </source>
</evidence>
<feature type="compositionally biased region" description="Polar residues" evidence="1">
    <location>
        <begin position="54"/>
        <end position="64"/>
    </location>
</feature>
<reference evidence="2" key="2">
    <citation type="submission" date="2020-03" db="EMBL/GenBank/DDBJ databases">
        <title>Walnut 2.0.</title>
        <authorList>
            <person name="Marrano A."/>
            <person name="Britton M."/>
            <person name="Zimin A.V."/>
            <person name="Zaini P.A."/>
            <person name="Workman R."/>
            <person name="Puiu D."/>
            <person name="Bianco L."/>
            <person name="Allen B.J."/>
            <person name="Troggio M."/>
            <person name="Leslie C.A."/>
            <person name="Timp W."/>
            <person name="Dendekar A."/>
            <person name="Salzberg S.L."/>
            <person name="Neale D.B."/>
        </authorList>
    </citation>
    <scope>NUCLEOTIDE SEQUENCE</scope>
    <source>
        <tissue evidence="2">Leaves</tissue>
    </source>
</reference>
<evidence type="ECO:0000313" key="2">
    <source>
        <dbReference type="EMBL" id="KAF5450920.1"/>
    </source>
</evidence>
<name>A0A833TM35_JUGRE</name>
<feature type="region of interest" description="Disordered" evidence="1">
    <location>
        <begin position="1"/>
        <end position="89"/>
    </location>
</feature>